<evidence type="ECO:0000313" key="2">
    <source>
        <dbReference type="Proteomes" id="UP000178129"/>
    </source>
</evidence>
<evidence type="ECO:0000313" key="1">
    <source>
        <dbReference type="EMBL" id="CZS88876.1"/>
    </source>
</evidence>
<keyword evidence="2" id="KW-1185">Reference proteome</keyword>
<proteinExistence type="predicted"/>
<name>A0A1E1JSN8_9HELO</name>
<dbReference type="Proteomes" id="UP000178129">
    <property type="component" value="Unassembled WGS sequence"/>
</dbReference>
<comment type="caution">
    <text evidence="1">The sequence shown here is derived from an EMBL/GenBank/DDBJ whole genome shotgun (WGS) entry which is preliminary data.</text>
</comment>
<sequence length="168" mass="18459">MVPAQPPIKKSCRLAVIAEYEMGLVQVPELYWQLVPCSWEPSSKLKCQSTRLHFNKYARAVKPQQYIAKELASAAVTVRPRDDPELSITTLTYTAIGCLSNVVNCTASPQTIVKNTLPKTLTGAETVPTAKGGFVSAIALLMLKCCLPRAASLRHLLRPQLRSNGRPR</sequence>
<dbReference type="AlphaFoldDB" id="A0A1E1JSN8"/>
<gene>
    <name evidence="1" type="ORF">RCO7_14133</name>
</gene>
<reference evidence="2" key="1">
    <citation type="submission" date="2016-03" db="EMBL/GenBank/DDBJ databases">
        <authorList>
            <person name="Ploux O."/>
        </authorList>
    </citation>
    <scope>NUCLEOTIDE SEQUENCE [LARGE SCALE GENOMIC DNA]</scope>
    <source>
        <strain evidence="2">UK7</strain>
    </source>
</reference>
<accession>A0A1E1JSN8</accession>
<dbReference type="InParanoid" id="A0A1E1JSN8"/>
<dbReference type="EMBL" id="FJUW01000002">
    <property type="protein sequence ID" value="CZS88876.1"/>
    <property type="molecule type" value="Genomic_DNA"/>
</dbReference>
<protein>
    <submittedName>
        <fullName evidence="1">Uncharacterized protein</fullName>
    </submittedName>
</protein>
<organism evidence="1 2">
    <name type="scientific">Rhynchosporium graminicola</name>
    <dbReference type="NCBI Taxonomy" id="2792576"/>
    <lineage>
        <taxon>Eukaryota</taxon>
        <taxon>Fungi</taxon>
        <taxon>Dikarya</taxon>
        <taxon>Ascomycota</taxon>
        <taxon>Pezizomycotina</taxon>
        <taxon>Leotiomycetes</taxon>
        <taxon>Helotiales</taxon>
        <taxon>Ploettnerulaceae</taxon>
        <taxon>Rhynchosporium</taxon>
    </lineage>
</organism>